<dbReference type="EMBL" id="JXJN01022659">
    <property type="status" value="NOT_ANNOTATED_CDS"/>
    <property type="molecule type" value="Genomic_DNA"/>
</dbReference>
<protein>
    <submittedName>
        <fullName evidence="1">Uncharacterized protein</fullName>
    </submittedName>
</protein>
<keyword evidence="2" id="KW-1185">Reference proteome</keyword>
<reference evidence="2" key="1">
    <citation type="submission" date="2015-01" db="EMBL/GenBank/DDBJ databases">
        <authorList>
            <person name="Aksoy S."/>
            <person name="Warren W."/>
            <person name="Wilson R.K."/>
        </authorList>
    </citation>
    <scope>NUCLEOTIDE SEQUENCE [LARGE SCALE GENOMIC DNA]</scope>
    <source>
        <strain evidence="2">IAEA</strain>
    </source>
</reference>
<organism evidence="1 2">
    <name type="scientific">Glossina palpalis gambiensis</name>
    <dbReference type="NCBI Taxonomy" id="67801"/>
    <lineage>
        <taxon>Eukaryota</taxon>
        <taxon>Metazoa</taxon>
        <taxon>Ecdysozoa</taxon>
        <taxon>Arthropoda</taxon>
        <taxon>Hexapoda</taxon>
        <taxon>Insecta</taxon>
        <taxon>Pterygota</taxon>
        <taxon>Neoptera</taxon>
        <taxon>Endopterygota</taxon>
        <taxon>Diptera</taxon>
        <taxon>Brachycera</taxon>
        <taxon>Muscomorpha</taxon>
        <taxon>Hippoboscoidea</taxon>
        <taxon>Glossinidae</taxon>
        <taxon>Glossina</taxon>
    </lineage>
</organism>
<sequence>MYSSHDTMDEPVRAPYVDRVNLRKSRDNIFTGGAAFHLICFLNNDIIRSEKPSIFQCLSPIIALTVDIHLKAYMALLIVCVRSVKRLDEFKHKRTNTCLISEIFACVLDIPPPYPPPKVQNRNAATPYLFLRQLVPKLDIFYIFSCSGLAVVSHSRRSLTFHFEGSQLSLSLPSNQTSANAENAVKMEIPQTQTSIKAPVTAVFAGKLEVAAVIRATAVLVVFVAFNGGESLSAPPTPASKELSKSQATKNSTYTALAAGHNKANKSFRRTQSFLTHLKNE</sequence>
<dbReference type="EMBL" id="JXJN01022658">
    <property type="status" value="NOT_ANNOTATED_CDS"/>
    <property type="molecule type" value="Genomic_DNA"/>
</dbReference>
<name>A0A1B0BYG4_9MUSC</name>
<dbReference type="EnsemblMetazoa" id="GPPI044239-RA">
    <property type="protein sequence ID" value="GPPI044239-PA"/>
    <property type="gene ID" value="GPPI044239"/>
</dbReference>
<proteinExistence type="predicted"/>
<evidence type="ECO:0000313" key="2">
    <source>
        <dbReference type="Proteomes" id="UP000092460"/>
    </source>
</evidence>
<accession>A0A1B0BYG4</accession>
<dbReference type="Proteomes" id="UP000092460">
    <property type="component" value="Unassembled WGS sequence"/>
</dbReference>
<evidence type="ECO:0000313" key="1">
    <source>
        <dbReference type="EnsemblMetazoa" id="GPPI044239-PA"/>
    </source>
</evidence>
<dbReference type="AlphaFoldDB" id="A0A1B0BYG4"/>
<dbReference type="VEuPathDB" id="VectorBase:GPPI044239"/>
<dbReference type="EMBL" id="JXJN01022657">
    <property type="status" value="NOT_ANNOTATED_CDS"/>
    <property type="molecule type" value="Genomic_DNA"/>
</dbReference>
<reference evidence="1" key="2">
    <citation type="submission" date="2020-05" db="UniProtKB">
        <authorList>
            <consortium name="EnsemblMetazoa"/>
        </authorList>
    </citation>
    <scope>IDENTIFICATION</scope>
    <source>
        <strain evidence="1">IAEA</strain>
    </source>
</reference>